<evidence type="ECO:0000256" key="1">
    <source>
        <dbReference type="SAM" id="SignalP"/>
    </source>
</evidence>
<dbReference type="Proteomes" id="UP000232455">
    <property type="component" value="Unassembled WGS sequence"/>
</dbReference>
<protein>
    <submittedName>
        <fullName evidence="3">Uncharacterized protein YecT (DUF1311 family)</fullName>
    </submittedName>
</protein>
<evidence type="ECO:0000259" key="2">
    <source>
        <dbReference type="Pfam" id="PF07007"/>
    </source>
</evidence>
<gene>
    <name evidence="3" type="ORF">ATI02_3276</name>
</gene>
<name>A0ABX4Q0T9_9PSED</name>
<dbReference type="RefSeq" id="WP_238156312.1">
    <property type="nucleotide sequence ID" value="NZ_PHHE01000001.1"/>
</dbReference>
<dbReference type="Pfam" id="PF07007">
    <property type="entry name" value="LprI"/>
    <property type="match status" value="1"/>
</dbReference>
<feature type="signal peptide" evidence="1">
    <location>
        <begin position="1"/>
        <end position="22"/>
    </location>
</feature>
<comment type="caution">
    <text evidence="3">The sequence shown here is derived from an EMBL/GenBank/DDBJ whole genome shotgun (WGS) entry which is preliminary data.</text>
</comment>
<evidence type="ECO:0000313" key="3">
    <source>
        <dbReference type="EMBL" id="PKA70377.1"/>
    </source>
</evidence>
<dbReference type="InterPro" id="IPR009739">
    <property type="entry name" value="LprI-like_N"/>
</dbReference>
<proteinExistence type="predicted"/>
<reference evidence="3 4" key="1">
    <citation type="submission" date="2017-11" db="EMBL/GenBank/DDBJ databases">
        <title>Genome sequencing of a diverse group of Pseudomonas species.</title>
        <authorList>
            <person name="Loper J."/>
        </authorList>
    </citation>
    <scope>NUCLEOTIDE SEQUENCE [LARGE SCALE GENOMIC DNA]</scope>
    <source>
        <strain evidence="3 4">LMG 25716</strain>
    </source>
</reference>
<keyword evidence="4" id="KW-1185">Reference proteome</keyword>
<evidence type="ECO:0000313" key="4">
    <source>
        <dbReference type="Proteomes" id="UP000232455"/>
    </source>
</evidence>
<dbReference type="EMBL" id="PHHE01000001">
    <property type="protein sequence ID" value="PKA70377.1"/>
    <property type="molecule type" value="Genomic_DNA"/>
</dbReference>
<keyword evidence="1" id="KW-0732">Signal</keyword>
<feature type="domain" description="Lysozyme inhibitor LprI-like N-terminal" evidence="2">
    <location>
        <begin position="31"/>
        <end position="127"/>
    </location>
</feature>
<organism evidence="3 4">
    <name type="scientific">Pseudomonas baetica</name>
    <dbReference type="NCBI Taxonomy" id="674054"/>
    <lineage>
        <taxon>Bacteria</taxon>
        <taxon>Pseudomonadati</taxon>
        <taxon>Pseudomonadota</taxon>
        <taxon>Gammaproteobacteria</taxon>
        <taxon>Pseudomonadales</taxon>
        <taxon>Pseudomonadaceae</taxon>
        <taxon>Pseudomonas</taxon>
    </lineage>
</organism>
<feature type="chain" id="PRO_5045933232" evidence="1">
    <location>
        <begin position="23"/>
        <end position="253"/>
    </location>
</feature>
<dbReference type="Gene3D" id="1.20.1270.180">
    <property type="match status" value="1"/>
</dbReference>
<accession>A0ABX4Q0T9</accession>
<sequence>MNRIVRFIALPLGMLCALYAHAEDECEVITSSLEFNQCVAAELKRADANLNASYKKLMARFEVQQKRDPEQGKAFMAIARESQRAWIKLRDTTCPLEATDIDPDTALHSTTVDSCIIRMSLERAAYLDRIVADDSGDVVDMNKVSRSGAKRYQDVVARYLYSFDNPCLTVQILAPDGGWRVLSLTRFCSFDGKSFQSGYADAGFEAPVFTDDGLHLTLSTTELRAPGEKRRACVIPIKNEQIKALKCGEPESS</sequence>